<dbReference type="InterPro" id="IPR036179">
    <property type="entry name" value="Ig-like_dom_sf"/>
</dbReference>
<evidence type="ECO:0000313" key="3">
    <source>
        <dbReference type="Proteomes" id="UP000095282"/>
    </source>
</evidence>
<dbReference type="eggNOG" id="KOG0200">
    <property type="taxonomic scope" value="Eukaryota"/>
</dbReference>
<proteinExistence type="predicted"/>
<protein>
    <submittedName>
        <fullName evidence="4">IG domain-containing protein</fullName>
    </submittedName>
</protein>
<dbReference type="Gene3D" id="2.60.40.10">
    <property type="entry name" value="Immunoglobulins"/>
    <property type="match status" value="1"/>
</dbReference>
<dbReference type="Proteomes" id="UP000095282">
    <property type="component" value="Unplaced"/>
</dbReference>
<accession>A0A1I7U1A4</accession>
<dbReference type="WBParaSite" id="Csp11.Scaffold629.g13849.t1">
    <property type="protein sequence ID" value="Csp11.Scaffold629.g13849.t1"/>
    <property type="gene ID" value="Csp11.Scaffold629.g13849"/>
</dbReference>
<reference evidence="4" key="1">
    <citation type="submission" date="2016-11" db="UniProtKB">
        <authorList>
            <consortium name="WormBaseParasite"/>
        </authorList>
    </citation>
    <scope>IDENTIFICATION</scope>
</reference>
<dbReference type="InterPro" id="IPR013783">
    <property type="entry name" value="Ig-like_fold"/>
</dbReference>
<keyword evidence="3" id="KW-1185">Reference proteome</keyword>
<organism evidence="3 4">
    <name type="scientific">Caenorhabditis tropicalis</name>
    <dbReference type="NCBI Taxonomy" id="1561998"/>
    <lineage>
        <taxon>Eukaryota</taxon>
        <taxon>Metazoa</taxon>
        <taxon>Ecdysozoa</taxon>
        <taxon>Nematoda</taxon>
        <taxon>Chromadorea</taxon>
        <taxon>Rhabditida</taxon>
        <taxon>Rhabditina</taxon>
        <taxon>Rhabditomorpha</taxon>
        <taxon>Rhabditoidea</taxon>
        <taxon>Rhabditidae</taxon>
        <taxon>Peloderinae</taxon>
        <taxon>Caenorhabditis</taxon>
    </lineage>
</organism>
<feature type="domain" description="Immunoglobulin" evidence="2">
    <location>
        <begin position="36"/>
        <end position="125"/>
    </location>
</feature>
<dbReference type="InterPro" id="IPR042495">
    <property type="entry name" value="PDGFRL"/>
</dbReference>
<name>A0A1I7U1A4_9PELO</name>
<evidence type="ECO:0000313" key="4">
    <source>
        <dbReference type="WBParaSite" id="Csp11.Scaffold629.g13849.t1"/>
    </source>
</evidence>
<dbReference type="PANTHER" id="PTHR15360:SF4">
    <property type="entry name" value="PROTEIN KINASE DOMAIN-CONTAINING PROTEIN"/>
    <property type="match status" value="1"/>
</dbReference>
<dbReference type="PANTHER" id="PTHR15360">
    <property type="entry name" value="PLATELET-DERIVED GROWTH FACTOR RECEPTOR LIKE"/>
    <property type="match status" value="1"/>
</dbReference>
<evidence type="ECO:0000259" key="2">
    <source>
        <dbReference type="SMART" id="SM00409"/>
    </source>
</evidence>
<dbReference type="STRING" id="1561998.A0A1I7U1A4"/>
<dbReference type="InterPro" id="IPR003599">
    <property type="entry name" value="Ig_sub"/>
</dbReference>
<dbReference type="SMART" id="SM00409">
    <property type="entry name" value="IG"/>
    <property type="match status" value="1"/>
</dbReference>
<evidence type="ECO:0000256" key="1">
    <source>
        <dbReference type="SAM" id="SignalP"/>
    </source>
</evidence>
<keyword evidence="1" id="KW-0732">Signal</keyword>
<dbReference type="SUPFAM" id="SSF48726">
    <property type="entry name" value="Immunoglobulin"/>
    <property type="match status" value="1"/>
</dbReference>
<feature type="chain" id="PRO_5009308377" evidence="1">
    <location>
        <begin position="17"/>
        <end position="212"/>
    </location>
</feature>
<sequence>MKVLLIILLLVYAIGATRPPRIDVEDHPVQEHDSIGKFVELKEHQTIIFKCSGPHDDLEFKFPDMSDHKGYNEVTYLNRVEEVNDDDLGDRVLTITNVQQSDTGAYSCISLEQSSLNDTIYVFVHGENTFIPSIIAMLSYGDEDVMVPCRTTMFVDKNDIELYADGQLIKNAMKNYDHRFGYKIDKNIYDEKLSDTRFECKYKKEPNQRVFS</sequence>
<feature type="signal peptide" evidence="1">
    <location>
        <begin position="1"/>
        <end position="16"/>
    </location>
</feature>
<dbReference type="AlphaFoldDB" id="A0A1I7U1A4"/>